<dbReference type="CDD" id="cd09276">
    <property type="entry name" value="Rnase_HI_RT_non_LTR"/>
    <property type="match status" value="1"/>
</dbReference>
<sequence>MLAKRMVASFHARNNSILSSIAHLSVDVLTNPYWAVKPTPLLCNAFTAISSDLTWIRQSDKPYKFKIDYNVFQEPIAVSSLPQSAYSTNESANLFLANLLERKYPNATCIYTDGSVNMGGVGCSFFDPQANVKRQFRLWDESSIYSAEAYAIQVALKYVLDTGAAESSLIIISDSQSVLMKVKSANPSKKMSFLEAEILRLVGLLRATGVQSRFIWIRGHHGITGSTTADSLAKEATQLPLRQLSVFPASDLNRSIKMQLREDWRQMHINYHAGKSYIRAFPNPNTRSWTANMPSRSKSFYRYISRVRTGHCVTRSYLMRIGRESTDLCQQCLEREDAHHLIMTCSRFVSQRNILFQRVAEHVTSPFNLEVLLTSEKIDVYEALVHFLSECDINL</sequence>
<dbReference type="GO" id="GO:0003676">
    <property type="term" value="F:nucleic acid binding"/>
    <property type="evidence" value="ECO:0007669"/>
    <property type="project" value="InterPro"/>
</dbReference>
<dbReference type="InterPro" id="IPR002156">
    <property type="entry name" value="RNaseH_domain"/>
</dbReference>
<dbReference type="OrthoDB" id="8058536at2759"/>
<dbReference type="PROSITE" id="PS50879">
    <property type="entry name" value="RNASE_H_1"/>
    <property type="match status" value="1"/>
</dbReference>
<protein>
    <recommendedName>
        <fullName evidence="1">RNase H type-1 domain-containing protein</fullName>
    </recommendedName>
</protein>
<comment type="caution">
    <text evidence="2">The sequence shown here is derived from an EMBL/GenBank/DDBJ whole genome shotgun (WGS) entry which is preliminary data.</text>
</comment>
<dbReference type="Pfam" id="PF00075">
    <property type="entry name" value="RNase_H"/>
    <property type="match status" value="1"/>
</dbReference>
<evidence type="ECO:0000313" key="2">
    <source>
        <dbReference type="EMBL" id="KAF6200413.1"/>
    </source>
</evidence>
<evidence type="ECO:0000259" key="1">
    <source>
        <dbReference type="PROSITE" id="PS50879"/>
    </source>
</evidence>
<dbReference type="Proteomes" id="UP000466442">
    <property type="component" value="Unassembled WGS sequence"/>
</dbReference>
<gene>
    <name evidence="2" type="ORF">GE061_006716</name>
</gene>
<evidence type="ECO:0000313" key="3">
    <source>
        <dbReference type="Proteomes" id="UP000466442"/>
    </source>
</evidence>
<keyword evidence="3" id="KW-1185">Reference proteome</keyword>
<dbReference type="Gene3D" id="3.30.420.10">
    <property type="entry name" value="Ribonuclease H-like superfamily/Ribonuclease H"/>
    <property type="match status" value="1"/>
</dbReference>
<dbReference type="AlphaFoldDB" id="A0A8S9WUN0"/>
<dbReference type="EMBL" id="WIXP02000014">
    <property type="protein sequence ID" value="KAF6200413.1"/>
    <property type="molecule type" value="Genomic_DNA"/>
</dbReference>
<dbReference type="InterPro" id="IPR012337">
    <property type="entry name" value="RNaseH-like_sf"/>
</dbReference>
<reference evidence="2" key="1">
    <citation type="journal article" date="2021" name="Mol. Ecol. Resour.">
        <title>Apolygus lucorum genome provides insights into omnivorousness and mesophyll feeding.</title>
        <authorList>
            <person name="Liu Y."/>
            <person name="Liu H."/>
            <person name="Wang H."/>
            <person name="Huang T."/>
            <person name="Liu B."/>
            <person name="Yang B."/>
            <person name="Yin L."/>
            <person name="Li B."/>
            <person name="Zhang Y."/>
            <person name="Zhang S."/>
            <person name="Jiang F."/>
            <person name="Zhang X."/>
            <person name="Ren Y."/>
            <person name="Wang B."/>
            <person name="Wang S."/>
            <person name="Lu Y."/>
            <person name="Wu K."/>
            <person name="Fan W."/>
            <person name="Wang G."/>
        </authorList>
    </citation>
    <scope>NUCLEOTIDE SEQUENCE</scope>
    <source>
        <strain evidence="2">12Hb</strain>
    </source>
</reference>
<organism evidence="2 3">
    <name type="scientific">Apolygus lucorum</name>
    <name type="common">Small green plant bug</name>
    <name type="synonym">Lygocoris lucorum</name>
    <dbReference type="NCBI Taxonomy" id="248454"/>
    <lineage>
        <taxon>Eukaryota</taxon>
        <taxon>Metazoa</taxon>
        <taxon>Ecdysozoa</taxon>
        <taxon>Arthropoda</taxon>
        <taxon>Hexapoda</taxon>
        <taxon>Insecta</taxon>
        <taxon>Pterygota</taxon>
        <taxon>Neoptera</taxon>
        <taxon>Paraneoptera</taxon>
        <taxon>Hemiptera</taxon>
        <taxon>Heteroptera</taxon>
        <taxon>Panheteroptera</taxon>
        <taxon>Cimicomorpha</taxon>
        <taxon>Miridae</taxon>
        <taxon>Mirini</taxon>
        <taxon>Apolygus</taxon>
    </lineage>
</organism>
<accession>A0A8S9WUN0</accession>
<dbReference type="GO" id="GO:0004523">
    <property type="term" value="F:RNA-DNA hybrid ribonuclease activity"/>
    <property type="evidence" value="ECO:0007669"/>
    <property type="project" value="InterPro"/>
</dbReference>
<name>A0A8S9WUN0_APOLU</name>
<dbReference type="SUPFAM" id="SSF53098">
    <property type="entry name" value="Ribonuclease H-like"/>
    <property type="match status" value="1"/>
</dbReference>
<proteinExistence type="predicted"/>
<dbReference type="InterPro" id="IPR036397">
    <property type="entry name" value="RNaseH_sf"/>
</dbReference>
<feature type="domain" description="RNase H type-1" evidence="1">
    <location>
        <begin position="104"/>
        <end position="238"/>
    </location>
</feature>